<dbReference type="EMBL" id="GGEC01046972">
    <property type="protein sequence ID" value="MBX27456.1"/>
    <property type="molecule type" value="Transcribed_RNA"/>
</dbReference>
<reference evidence="1" key="1">
    <citation type="submission" date="2018-02" db="EMBL/GenBank/DDBJ databases">
        <title>Rhizophora mucronata_Transcriptome.</title>
        <authorList>
            <person name="Meera S.P."/>
            <person name="Sreeshan A."/>
            <person name="Augustine A."/>
        </authorList>
    </citation>
    <scope>NUCLEOTIDE SEQUENCE</scope>
    <source>
        <tissue evidence="1">Leaf</tissue>
    </source>
</reference>
<sequence>MLYPLCCRYSHFLLSPPYSDYTSTRIYQSVLISATLIFWAHCFVTAQHSLPYNIAGLTIIW</sequence>
<proteinExistence type="predicted"/>
<organism evidence="1">
    <name type="scientific">Rhizophora mucronata</name>
    <name type="common">Asiatic mangrove</name>
    <dbReference type="NCBI Taxonomy" id="61149"/>
    <lineage>
        <taxon>Eukaryota</taxon>
        <taxon>Viridiplantae</taxon>
        <taxon>Streptophyta</taxon>
        <taxon>Embryophyta</taxon>
        <taxon>Tracheophyta</taxon>
        <taxon>Spermatophyta</taxon>
        <taxon>Magnoliopsida</taxon>
        <taxon>eudicotyledons</taxon>
        <taxon>Gunneridae</taxon>
        <taxon>Pentapetalae</taxon>
        <taxon>rosids</taxon>
        <taxon>fabids</taxon>
        <taxon>Malpighiales</taxon>
        <taxon>Rhizophoraceae</taxon>
        <taxon>Rhizophora</taxon>
    </lineage>
</organism>
<accession>A0A2P2MB83</accession>
<name>A0A2P2MB83_RHIMU</name>
<evidence type="ECO:0000313" key="1">
    <source>
        <dbReference type="EMBL" id="MBX27456.1"/>
    </source>
</evidence>
<dbReference type="AlphaFoldDB" id="A0A2P2MB83"/>
<protein>
    <submittedName>
        <fullName evidence="1">Uncharacterized protein</fullName>
    </submittedName>
</protein>